<dbReference type="AlphaFoldDB" id="A0A2S9JGV3"/>
<dbReference type="Gene3D" id="3.40.50.150">
    <property type="entry name" value="Vaccinia Virus protein VP39"/>
    <property type="match status" value="1"/>
</dbReference>
<gene>
    <name evidence="3" type="ORF">C5750_14990</name>
</gene>
<comment type="caution">
    <text evidence="3">The sequence shown here is derived from an EMBL/GenBank/DDBJ whole genome shotgun (WGS) entry which is preliminary data.</text>
</comment>
<dbReference type="NCBIfam" id="NF037959">
    <property type="entry name" value="MFS_SpdSyn"/>
    <property type="match status" value="1"/>
</dbReference>
<evidence type="ECO:0000259" key="2">
    <source>
        <dbReference type="Pfam" id="PF13649"/>
    </source>
</evidence>
<keyword evidence="4" id="KW-1185">Reference proteome</keyword>
<evidence type="ECO:0000256" key="1">
    <source>
        <dbReference type="ARBA" id="ARBA00023115"/>
    </source>
</evidence>
<evidence type="ECO:0000313" key="3">
    <source>
        <dbReference type="EMBL" id="PRD52213.1"/>
    </source>
</evidence>
<evidence type="ECO:0000313" key="4">
    <source>
        <dbReference type="Proteomes" id="UP000238563"/>
    </source>
</evidence>
<dbReference type="EMBL" id="PVBT01000004">
    <property type="protein sequence ID" value="PRD52213.1"/>
    <property type="molecule type" value="Genomic_DNA"/>
</dbReference>
<protein>
    <recommendedName>
        <fullName evidence="2">Methyltransferase domain-containing protein</fullName>
    </recommendedName>
</protein>
<organism evidence="3 4">
    <name type="scientific">Phyllobacterium myrsinacearum</name>
    <dbReference type="NCBI Taxonomy" id="28101"/>
    <lineage>
        <taxon>Bacteria</taxon>
        <taxon>Pseudomonadati</taxon>
        <taxon>Pseudomonadota</taxon>
        <taxon>Alphaproteobacteria</taxon>
        <taxon>Hyphomicrobiales</taxon>
        <taxon>Phyllobacteriaceae</taxon>
        <taxon>Phyllobacterium</taxon>
    </lineage>
</organism>
<dbReference type="PANTHER" id="PTHR43317">
    <property type="entry name" value="THERMOSPERMINE SYNTHASE ACAULIS5"/>
    <property type="match status" value="1"/>
</dbReference>
<dbReference type="Pfam" id="PF13649">
    <property type="entry name" value="Methyltransf_25"/>
    <property type="match status" value="1"/>
</dbReference>
<reference evidence="3 4" key="1">
    <citation type="submission" date="2018-02" db="EMBL/GenBank/DDBJ databases">
        <title>The draft genome of Phyllobacterium myrsinacearum DSM5892.</title>
        <authorList>
            <person name="Li L."/>
            <person name="Liu L."/>
            <person name="Zhang X."/>
            <person name="Wang T."/>
        </authorList>
    </citation>
    <scope>NUCLEOTIDE SEQUENCE [LARGE SCALE GENOMIC DNA]</scope>
    <source>
        <strain evidence="3 4">DSM 5892</strain>
    </source>
</reference>
<dbReference type="Proteomes" id="UP000238563">
    <property type="component" value="Unassembled WGS sequence"/>
</dbReference>
<dbReference type="CDD" id="cd02440">
    <property type="entry name" value="AdoMet_MTases"/>
    <property type="match status" value="1"/>
</dbReference>
<proteinExistence type="predicted"/>
<accession>A0A2S9JGV3</accession>
<feature type="domain" description="Methyltransferase" evidence="2">
    <location>
        <begin position="63"/>
        <end position="130"/>
    </location>
</feature>
<dbReference type="InterPro" id="IPR041698">
    <property type="entry name" value="Methyltransf_25"/>
</dbReference>
<dbReference type="InterPro" id="IPR029063">
    <property type="entry name" value="SAM-dependent_MTases_sf"/>
</dbReference>
<dbReference type="SUPFAM" id="SSF53335">
    <property type="entry name" value="S-adenosyl-L-methionine-dependent methyltransferases"/>
    <property type="match status" value="1"/>
</dbReference>
<dbReference type="GO" id="GO:0006596">
    <property type="term" value="P:polyamine biosynthetic process"/>
    <property type="evidence" value="ECO:0007669"/>
    <property type="project" value="UniProtKB-KW"/>
</dbReference>
<dbReference type="PANTHER" id="PTHR43317:SF1">
    <property type="entry name" value="THERMOSPERMINE SYNTHASE ACAULIS5"/>
    <property type="match status" value="1"/>
</dbReference>
<keyword evidence="1" id="KW-0620">Polyamine biosynthesis</keyword>
<sequence length="248" mass="27981">MIRLAKFHSEFGKIEVLRAKNTGSVIYRQGGFYQSESDINGVSVAPYIHAIFGLLAQTQARDVLMIGCGGGSLGTMLDKTGVRVTIVDINPTAFFIARKYFGLPRHIECYVADGLNFLHAVRHRYDAIILDAYTGGDIPDHLCTETFFELAHARLDETNGCLISNIWAHNDRDQFPKEMAEKLSNIWTDVRLLDTPGLWDRNTLLVAGEVEHFNAPTLLMPPTDVADDVARDLERFRFIPWRRSEQLV</sequence>
<name>A0A2S9JGV3_9HYPH</name>